<dbReference type="EMBL" id="JACHDO010000001">
    <property type="protein sequence ID" value="MBB5493674.1"/>
    <property type="molecule type" value="Genomic_DNA"/>
</dbReference>
<dbReference type="PANTHER" id="PTHR32182:SF0">
    <property type="entry name" value="DNA REPLICATION AND REPAIR PROTEIN RECF"/>
    <property type="match status" value="1"/>
</dbReference>
<dbReference type="RefSeq" id="WP_184366829.1">
    <property type="nucleotide sequence ID" value="NZ_BAAAKM010000169.1"/>
</dbReference>
<protein>
    <submittedName>
        <fullName evidence="5">Uncharacterized protein YPO0396</fullName>
    </submittedName>
</protein>
<accession>A0A840WC04</accession>
<dbReference type="GO" id="GO:0009432">
    <property type="term" value="P:SOS response"/>
    <property type="evidence" value="ECO:0007669"/>
    <property type="project" value="UniProtKB-KW"/>
</dbReference>
<gene>
    <name evidence="5" type="ORF">HNR07_004811</name>
</gene>
<keyword evidence="6" id="KW-1185">Reference proteome</keyword>
<evidence type="ECO:0000256" key="2">
    <source>
        <dbReference type="ARBA" id="ARBA00023204"/>
    </source>
</evidence>
<dbReference type="GO" id="GO:0006302">
    <property type="term" value="P:double-strand break repair"/>
    <property type="evidence" value="ECO:0007669"/>
    <property type="project" value="TreeGrafter"/>
</dbReference>
<sequence>MPDSHHAADTAAAQFRLTRLQVINWGTFGGYKDFPIDPRGVLFTGPSGSGKSSLMDAHSIVLLPTRDHRFNASADLTARGAKQGTRNAADYVRGAWSETDDERGQSRIRYLRGGQPTWSAVGATYEDGQGSVTTAVAVKWFTGTETDGASLKSMFRLHDGHFDLLALNEWAERGFDTAWLKKRHPADDPNGQEVYLRRLSKRIGLGTSRTALSLLGKAKAMKNVGDLNLFIRENMLDEPATYEAAEKMVKAFTPLNEAYETAKRADQQKQVLSSVPEDWRVYGQAKEEAALVSRLLGSPLDRYLRRVHVDTLRTEITRLEEVREGLKAELTEQTRRASTAESDYRSLERQLDREGAVLQELTVELETVRNEQNLKKNAFDRYAAQVRLLGLALPSDEVAFTTVRDKADVMREHAEQEREELTPTLHEAFGTASTTNRQYEDKLKELTALRTAGSLIPPRELHRRDQIARGSGVPAADLPYAAELIDLLPEEERWRPAAEKVLRGYGLRLLVPSEQQDAVKAFIDQHDMRGVVDYSVITQASQHQPLPYADTLASKLKVRTDHPYGLWLSGQLARKFDHVCVESTRDLEAHRKAVTVRGTVKLPGNHYRKDDRPDVAKPSSYILGADIATKRAALEEETARLETAKKKARDRADEIARRGDAIRDLVQAAEQVLNHHRWADLDHGASQKRAASLAERIADIKRNDVDLQRLTHQKDAARSTWKRLNDTCSRISNKIEDDDRSRSDMTQVRERLCAEPRTVDDDDHAYLTSLLTDLGTPVRLDTMSQLYELARKELEHRGKSAEAEQKRSSSGVQQAIRRFLDRWEDSAPHNSDDVERSGSDFAALHEEINERRLPEAMDRFRHMISQDMVPSIAFVQRAIEEATSGIKERVEKVNIGLRRTEFNTGTHLQIAHTAKQFAEAKDFRRRVDELMRSQPAAETDVQVSVEQFKRVRRLMARFTSDDAESRRWRDTVLDVRLGYTFYGREETPDGITVSTHRNTATNSGGEQEKLVAFCLAAALSYNLADPSSKGRPRFAPLMLDEAFSKSDETFSGQALAAFEEFGFQLLVAAPIRISGVLEPFIGQVLLVEKRTTAEGARSNATSATFGDLAIRRAAESDGGEDA</sequence>
<keyword evidence="2" id="KW-0234">DNA repair</keyword>
<dbReference type="InterPro" id="IPR027417">
    <property type="entry name" value="P-loop_NTPase"/>
</dbReference>
<evidence type="ECO:0000313" key="5">
    <source>
        <dbReference type="EMBL" id="MBB5493674.1"/>
    </source>
</evidence>
<comment type="caution">
    <text evidence="5">The sequence shown here is derived from an EMBL/GenBank/DDBJ whole genome shotgun (WGS) entry which is preliminary data.</text>
</comment>
<dbReference type="Gene3D" id="3.40.50.300">
    <property type="entry name" value="P-loop containing nucleotide triphosphate hydrolases"/>
    <property type="match status" value="1"/>
</dbReference>
<keyword evidence="1" id="KW-0227">DNA damage</keyword>
<dbReference type="PANTHER" id="PTHR32182">
    <property type="entry name" value="DNA REPLICATION AND REPAIR PROTEIN RECF"/>
    <property type="match status" value="1"/>
</dbReference>
<keyword evidence="3" id="KW-0742">SOS response</keyword>
<dbReference type="GO" id="GO:0000731">
    <property type="term" value="P:DNA synthesis involved in DNA repair"/>
    <property type="evidence" value="ECO:0007669"/>
    <property type="project" value="TreeGrafter"/>
</dbReference>
<evidence type="ECO:0000256" key="1">
    <source>
        <dbReference type="ARBA" id="ARBA00022763"/>
    </source>
</evidence>
<dbReference type="Proteomes" id="UP000579647">
    <property type="component" value="Unassembled WGS sequence"/>
</dbReference>
<feature type="coiled-coil region" evidence="4">
    <location>
        <begin position="627"/>
        <end position="658"/>
    </location>
</feature>
<dbReference type="AlphaFoldDB" id="A0A840WC04"/>
<evidence type="ECO:0000313" key="6">
    <source>
        <dbReference type="Proteomes" id="UP000579647"/>
    </source>
</evidence>
<organism evidence="5 6">
    <name type="scientific">Nocardiopsis metallicus</name>
    <dbReference type="NCBI Taxonomy" id="179819"/>
    <lineage>
        <taxon>Bacteria</taxon>
        <taxon>Bacillati</taxon>
        <taxon>Actinomycetota</taxon>
        <taxon>Actinomycetes</taxon>
        <taxon>Streptosporangiales</taxon>
        <taxon>Nocardiopsidaceae</taxon>
        <taxon>Nocardiopsis</taxon>
    </lineage>
</organism>
<keyword evidence="4" id="KW-0175">Coiled coil</keyword>
<dbReference type="SUPFAM" id="SSF52540">
    <property type="entry name" value="P-loop containing nucleoside triphosphate hydrolases"/>
    <property type="match status" value="1"/>
</dbReference>
<proteinExistence type="predicted"/>
<feature type="coiled-coil region" evidence="4">
    <location>
        <begin position="309"/>
        <end position="378"/>
    </location>
</feature>
<dbReference type="Pfam" id="PF13555">
    <property type="entry name" value="AAA_29"/>
    <property type="match status" value="1"/>
</dbReference>
<reference evidence="5 6" key="1">
    <citation type="submission" date="2020-08" db="EMBL/GenBank/DDBJ databases">
        <title>Sequencing the genomes of 1000 actinobacteria strains.</title>
        <authorList>
            <person name="Klenk H.-P."/>
        </authorList>
    </citation>
    <scope>NUCLEOTIDE SEQUENCE [LARGE SCALE GENOMIC DNA]</scope>
    <source>
        <strain evidence="5 6">DSM 44598</strain>
    </source>
</reference>
<name>A0A840WC04_9ACTN</name>
<evidence type="ECO:0000256" key="3">
    <source>
        <dbReference type="ARBA" id="ARBA00023236"/>
    </source>
</evidence>
<evidence type="ECO:0000256" key="4">
    <source>
        <dbReference type="SAM" id="Coils"/>
    </source>
</evidence>
<dbReference type="Pfam" id="PF13558">
    <property type="entry name" value="SbcC_Walker_B"/>
    <property type="match status" value="1"/>
</dbReference>